<dbReference type="PIRSF" id="PIRSF007028">
    <property type="entry name" value="UCP007028"/>
    <property type="match status" value="1"/>
</dbReference>
<dbReference type="Pfam" id="PF07237">
    <property type="entry name" value="DUF1428"/>
    <property type="match status" value="1"/>
</dbReference>
<dbReference type="InterPro" id="IPR009874">
    <property type="entry name" value="DUF1428"/>
</dbReference>
<dbReference type="AlphaFoldDB" id="A0A366DSY0"/>
<accession>A0A366DSY0</accession>
<organism evidence="1 2">
    <name type="scientific">Pseudochrobactrum asaccharolyticum</name>
    <dbReference type="NCBI Taxonomy" id="354351"/>
    <lineage>
        <taxon>Bacteria</taxon>
        <taxon>Pseudomonadati</taxon>
        <taxon>Pseudomonadota</taxon>
        <taxon>Alphaproteobacteria</taxon>
        <taxon>Hyphomicrobiales</taxon>
        <taxon>Brucellaceae</taxon>
        <taxon>Pseudochrobactrum</taxon>
    </lineage>
</organism>
<dbReference type="Proteomes" id="UP000252893">
    <property type="component" value="Unassembled WGS sequence"/>
</dbReference>
<reference evidence="1 2" key="1">
    <citation type="submission" date="2018-06" db="EMBL/GenBank/DDBJ databases">
        <title>Genomic Encyclopedia of Type Strains, Phase IV (KMG-IV): sequencing the most valuable type-strain genomes for metagenomic binning, comparative biology and taxonomic classification.</title>
        <authorList>
            <person name="Goeker M."/>
        </authorList>
    </citation>
    <scope>NUCLEOTIDE SEQUENCE [LARGE SCALE GENOMIC DNA]</scope>
    <source>
        <strain evidence="1 2">DSM 25619</strain>
    </source>
</reference>
<sequence length="117" mass="13181">MGYVEGFVASVPQGSKEAYRKHASEAAVLFKEFGAIRIVECWGDDVPDGKVTDFRRAVQAKDGEIVVFSWIEFPSKTVRDSAWKKLMEDPRMQAIGEAMPFDGKRMIYGGFEKLLEV</sequence>
<comment type="caution">
    <text evidence="1">The sequence shown here is derived from an EMBL/GenBank/DDBJ whole genome shotgun (WGS) entry which is preliminary data.</text>
</comment>
<protein>
    <submittedName>
        <fullName evidence="1">Uncharacterized protein YbaA (DUF1428 family)</fullName>
    </submittedName>
</protein>
<evidence type="ECO:0000313" key="2">
    <source>
        <dbReference type="Proteomes" id="UP000252893"/>
    </source>
</evidence>
<keyword evidence="2" id="KW-1185">Reference proteome</keyword>
<dbReference type="Gene3D" id="3.30.70.100">
    <property type="match status" value="1"/>
</dbReference>
<name>A0A366DSY0_9HYPH</name>
<dbReference type="InterPro" id="IPR011008">
    <property type="entry name" value="Dimeric_a/b-barrel"/>
</dbReference>
<dbReference type="EMBL" id="QNRH01000006">
    <property type="protein sequence ID" value="RBO93015.1"/>
    <property type="molecule type" value="Genomic_DNA"/>
</dbReference>
<dbReference type="RefSeq" id="WP_113945303.1">
    <property type="nucleotide sequence ID" value="NZ_JBHEEG010000007.1"/>
</dbReference>
<dbReference type="SUPFAM" id="SSF54909">
    <property type="entry name" value="Dimeric alpha+beta barrel"/>
    <property type="match status" value="1"/>
</dbReference>
<dbReference type="OrthoDB" id="9792392at2"/>
<gene>
    <name evidence="1" type="ORF">DFR47_10696</name>
</gene>
<evidence type="ECO:0000313" key="1">
    <source>
        <dbReference type="EMBL" id="RBO93015.1"/>
    </source>
</evidence>
<proteinExistence type="predicted"/>